<feature type="non-terminal residue" evidence="3">
    <location>
        <position position="242"/>
    </location>
</feature>
<dbReference type="InterPro" id="IPR001245">
    <property type="entry name" value="Ser-Thr/Tyr_kinase_cat_dom"/>
</dbReference>
<dbReference type="SUPFAM" id="SSF81901">
    <property type="entry name" value="HCP-like"/>
    <property type="match status" value="1"/>
</dbReference>
<accession>A0A9P6TV55</accession>
<evidence type="ECO:0000256" key="1">
    <source>
        <dbReference type="SAM" id="MobiDB-lite"/>
    </source>
</evidence>
<dbReference type="EMBL" id="JAAAJB010001475">
    <property type="protein sequence ID" value="KAG0247908.1"/>
    <property type="molecule type" value="Genomic_DNA"/>
</dbReference>
<keyword evidence="4" id="KW-1185">Reference proteome</keyword>
<feature type="compositionally biased region" description="Basic and acidic residues" evidence="1">
    <location>
        <begin position="168"/>
        <end position="182"/>
    </location>
</feature>
<organism evidence="3 4">
    <name type="scientific">Actinomortierella ambigua</name>
    <dbReference type="NCBI Taxonomy" id="1343610"/>
    <lineage>
        <taxon>Eukaryota</taxon>
        <taxon>Fungi</taxon>
        <taxon>Fungi incertae sedis</taxon>
        <taxon>Mucoromycota</taxon>
        <taxon>Mortierellomycotina</taxon>
        <taxon>Mortierellomycetes</taxon>
        <taxon>Mortierellales</taxon>
        <taxon>Mortierellaceae</taxon>
        <taxon>Actinomortierella</taxon>
    </lineage>
</organism>
<dbReference type="InterPro" id="IPR000719">
    <property type="entry name" value="Prot_kinase_dom"/>
</dbReference>
<evidence type="ECO:0000259" key="2">
    <source>
        <dbReference type="PROSITE" id="PS50011"/>
    </source>
</evidence>
<sequence length="242" mass="26154">MEVKLADFGLAQIRSMASAASSASGQTSKGPAGTLRWVAPELLYVAKPMYSTKSDVYALGVVMWEMAADCTRPFKDQHDDALVALGVKNGNREQLPGDTPTEYSQWVERCWAQEPCDRPNAGKIILVHDESIEESTETDGDFLDLSSSGTGLAHASEAHNRGNEVFEQDTIPRNRNVDEAKLSTESSGALHEEDKVADQNMVEAAKWLVKATEQGDATAQSGLGSMYLNGRGVDQSDAMAVK</sequence>
<evidence type="ECO:0000313" key="4">
    <source>
        <dbReference type="Proteomes" id="UP000807716"/>
    </source>
</evidence>
<gene>
    <name evidence="3" type="ORF">DFQ27_001422</name>
</gene>
<dbReference type="PROSITE" id="PS50011">
    <property type="entry name" value="PROTEIN_KINASE_DOM"/>
    <property type="match status" value="1"/>
</dbReference>
<feature type="region of interest" description="Disordered" evidence="1">
    <location>
        <begin position="168"/>
        <end position="196"/>
    </location>
</feature>
<dbReference type="InterPro" id="IPR011009">
    <property type="entry name" value="Kinase-like_dom_sf"/>
</dbReference>
<dbReference type="Gene3D" id="1.10.510.10">
    <property type="entry name" value="Transferase(Phosphotransferase) domain 1"/>
    <property type="match status" value="1"/>
</dbReference>
<feature type="region of interest" description="Disordered" evidence="1">
    <location>
        <begin position="220"/>
        <end position="242"/>
    </location>
</feature>
<dbReference type="GO" id="GO:0004674">
    <property type="term" value="F:protein serine/threonine kinase activity"/>
    <property type="evidence" value="ECO:0007669"/>
    <property type="project" value="TreeGrafter"/>
</dbReference>
<comment type="caution">
    <text evidence="3">The sequence shown here is derived from an EMBL/GenBank/DDBJ whole genome shotgun (WGS) entry which is preliminary data.</text>
</comment>
<dbReference type="AlphaFoldDB" id="A0A9P6TV55"/>
<dbReference type="GO" id="GO:0005524">
    <property type="term" value="F:ATP binding"/>
    <property type="evidence" value="ECO:0007669"/>
    <property type="project" value="InterPro"/>
</dbReference>
<proteinExistence type="predicted"/>
<dbReference type="InterPro" id="IPR011990">
    <property type="entry name" value="TPR-like_helical_dom_sf"/>
</dbReference>
<dbReference type="Pfam" id="PF07714">
    <property type="entry name" value="PK_Tyr_Ser-Thr"/>
    <property type="match status" value="1"/>
</dbReference>
<dbReference type="InterPro" id="IPR051681">
    <property type="entry name" value="Ser/Thr_Kinases-Pseudokinases"/>
</dbReference>
<feature type="domain" description="Protein kinase" evidence="2">
    <location>
        <begin position="1"/>
        <end position="131"/>
    </location>
</feature>
<dbReference type="Gene3D" id="1.25.40.10">
    <property type="entry name" value="Tetratricopeptide repeat domain"/>
    <property type="match status" value="1"/>
</dbReference>
<dbReference type="SUPFAM" id="SSF56112">
    <property type="entry name" value="Protein kinase-like (PK-like)"/>
    <property type="match status" value="1"/>
</dbReference>
<protein>
    <recommendedName>
        <fullName evidence="2">Protein kinase domain-containing protein</fullName>
    </recommendedName>
</protein>
<name>A0A9P6TV55_9FUNG</name>
<evidence type="ECO:0000313" key="3">
    <source>
        <dbReference type="EMBL" id="KAG0247908.1"/>
    </source>
</evidence>
<dbReference type="Proteomes" id="UP000807716">
    <property type="component" value="Unassembled WGS sequence"/>
</dbReference>
<reference evidence="3" key="1">
    <citation type="journal article" date="2020" name="Fungal Divers.">
        <title>Resolving the Mortierellaceae phylogeny through synthesis of multi-gene phylogenetics and phylogenomics.</title>
        <authorList>
            <person name="Vandepol N."/>
            <person name="Liber J."/>
            <person name="Desiro A."/>
            <person name="Na H."/>
            <person name="Kennedy M."/>
            <person name="Barry K."/>
            <person name="Grigoriev I.V."/>
            <person name="Miller A.N."/>
            <person name="O'Donnell K."/>
            <person name="Stajich J.E."/>
            <person name="Bonito G."/>
        </authorList>
    </citation>
    <scope>NUCLEOTIDE SEQUENCE</scope>
    <source>
        <strain evidence="3">BC1065</strain>
    </source>
</reference>
<dbReference type="OrthoDB" id="10261027at2759"/>
<dbReference type="PANTHER" id="PTHR44329">
    <property type="entry name" value="SERINE/THREONINE-PROTEIN KINASE TNNI3K-RELATED"/>
    <property type="match status" value="1"/>
</dbReference>